<sequence>MYQADEGITGLQKNKFESSISELKKKTFVTAADIESYGDSGVTKEYVLAHRRSLEDPEGFWAEVGHELVWTKPWDRVLDNTNPPFTKWQVYAVI</sequence>
<dbReference type="STRING" id="66420.A0A194QEU7"/>
<name>A0A194QEU7_PAPXU</name>
<gene>
    <name evidence="2" type="ORF">RR46_03536</name>
</gene>
<keyword evidence="3" id="KW-1185">Reference proteome</keyword>
<reference evidence="2 3" key="1">
    <citation type="journal article" date="2015" name="Nat. Commun.">
        <title>Outbred genome sequencing and CRISPR/Cas9 gene editing in butterflies.</title>
        <authorList>
            <person name="Li X."/>
            <person name="Fan D."/>
            <person name="Zhang W."/>
            <person name="Liu G."/>
            <person name="Zhang L."/>
            <person name="Zhao L."/>
            <person name="Fang X."/>
            <person name="Chen L."/>
            <person name="Dong Y."/>
            <person name="Chen Y."/>
            <person name="Ding Y."/>
            <person name="Zhao R."/>
            <person name="Feng M."/>
            <person name="Zhu Y."/>
            <person name="Feng Y."/>
            <person name="Jiang X."/>
            <person name="Zhu D."/>
            <person name="Xiang H."/>
            <person name="Feng X."/>
            <person name="Li S."/>
            <person name="Wang J."/>
            <person name="Zhang G."/>
            <person name="Kronforst M.R."/>
            <person name="Wang W."/>
        </authorList>
    </citation>
    <scope>NUCLEOTIDE SEQUENCE [LARGE SCALE GENOMIC DNA]</scope>
    <source>
        <strain evidence="2">Ya'a_city_454_Px</strain>
        <tissue evidence="2">Whole body</tissue>
    </source>
</reference>
<accession>A0A194QEU7</accession>
<dbReference type="InterPro" id="IPR042099">
    <property type="entry name" value="ANL_N_sf"/>
</dbReference>
<proteinExistence type="predicted"/>
<dbReference type="Gene3D" id="3.40.50.12780">
    <property type="entry name" value="N-terminal domain of ligase-like"/>
    <property type="match status" value="1"/>
</dbReference>
<organism evidence="2 3">
    <name type="scientific">Papilio xuthus</name>
    <name type="common">Asian swallowtail butterfly</name>
    <dbReference type="NCBI Taxonomy" id="66420"/>
    <lineage>
        <taxon>Eukaryota</taxon>
        <taxon>Metazoa</taxon>
        <taxon>Ecdysozoa</taxon>
        <taxon>Arthropoda</taxon>
        <taxon>Hexapoda</taxon>
        <taxon>Insecta</taxon>
        <taxon>Pterygota</taxon>
        <taxon>Neoptera</taxon>
        <taxon>Endopterygota</taxon>
        <taxon>Lepidoptera</taxon>
        <taxon>Glossata</taxon>
        <taxon>Ditrysia</taxon>
        <taxon>Papilionoidea</taxon>
        <taxon>Papilionidae</taxon>
        <taxon>Papilioninae</taxon>
        <taxon>Papilio</taxon>
    </lineage>
</organism>
<evidence type="ECO:0000313" key="3">
    <source>
        <dbReference type="Proteomes" id="UP000053268"/>
    </source>
</evidence>
<evidence type="ECO:0000259" key="1">
    <source>
        <dbReference type="Pfam" id="PF16177"/>
    </source>
</evidence>
<dbReference type="AlphaFoldDB" id="A0A194QEU7"/>
<feature type="domain" description="Acetyl-coenzyme A synthetase N-terminal" evidence="1">
    <location>
        <begin position="49"/>
        <end position="88"/>
    </location>
</feature>
<dbReference type="EMBL" id="KQ459167">
    <property type="protein sequence ID" value="KPJ03470.1"/>
    <property type="molecule type" value="Genomic_DNA"/>
</dbReference>
<dbReference type="Proteomes" id="UP000053268">
    <property type="component" value="Unassembled WGS sequence"/>
</dbReference>
<evidence type="ECO:0000313" key="2">
    <source>
        <dbReference type="EMBL" id="KPJ03470.1"/>
    </source>
</evidence>
<protein>
    <submittedName>
        <fullName evidence="2">Acetyl-coenzyme A synthetase</fullName>
    </submittedName>
</protein>
<dbReference type="InterPro" id="IPR032387">
    <property type="entry name" value="ACAS_N"/>
</dbReference>
<dbReference type="Pfam" id="PF16177">
    <property type="entry name" value="ACAS_N"/>
    <property type="match status" value="1"/>
</dbReference>